<dbReference type="SUPFAM" id="SSF52540">
    <property type="entry name" value="P-loop containing nucleoside triphosphate hydrolases"/>
    <property type="match status" value="1"/>
</dbReference>
<evidence type="ECO:0000256" key="5">
    <source>
        <dbReference type="SAM" id="Phobius"/>
    </source>
</evidence>
<keyword evidence="3 5" id="KW-1133">Transmembrane helix</keyword>
<dbReference type="Gene3D" id="3.40.50.300">
    <property type="entry name" value="P-loop containing nucleotide triphosphate hydrolases"/>
    <property type="match status" value="1"/>
</dbReference>
<dbReference type="InterPro" id="IPR027417">
    <property type="entry name" value="P-loop_NTPase"/>
</dbReference>
<feature type="transmembrane region" description="Helical" evidence="5">
    <location>
        <begin position="287"/>
        <end position="308"/>
    </location>
</feature>
<protein>
    <submittedName>
        <fullName evidence="7">50S ribosome-binding GTPase</fullName>
    </submittedName>
</protein>
<feature type="transmembrane region" description="Helical" evidence="5">
    <location>
        <begin position="263"/>
        <end position="282"/>
    </location>
</feature>
<keyword evidence="2 5" id="KW-0812">Transmembrane</keyword>
<evidence type="ECO:0000256" key="2">
    <source>
        <dbReference type="ARBA" id="ARBA00022692"/>
    </source>
</evidence>
<feature type="transmembrane region" description="Helical" evidence="5">
    <location>
        <begin position="239"/>
        <end position="257"/>
    </location>
</feature>
<name>A0ABY5P3C9_9LACT</name>
<sequence length="399" mass="43720">MQFWRKNKKNYVNKQLADDLLKKTETAIEKMPPINILVAGKTGSGKSTLINALFRENIAATGVGMPVTQTVDKLTKEGIPLTLYDTKGLELQAESQQAVVNDLSNLIQQQKAKGDKEAIHIVYYCLNANMARIEPYELDLIQALAQQLPVILVLTQTLGSENKSFEIYIQQLAPAIEVKAVIPVLAKSFSIQANQQIKAFGLQTLIDKTLEILPTEQHLAFINAQQIDIQRKVDNAKRWAKSYVTTAFGVGFTPVPISDAALLIPMQITMLAHITAIFGLALDKAQILSVLAGIGGTGTTTMIGKYFVGTAFKLIPGIGTVSGGLISGSTAAVLTIALAHSYTEVLRRILLAELDGTDLRLKEIQSIMNLSLGNQLDYLKDHLPKNTPRQVIEWLDQFK</sequence>
<evidence type="ECO:0000259" key="6">
    <source>
        <dbReference type="Pfam" id="PF01926"/>
    </source>
</evidence>
<keyword evidence="4 5" id="KW-0472">Membrane</keyword>
<dbReference type="EMBL" id="CP102453">
    <property type="protein sequence ID" value="UUX32958.1"/>
    <property type="molecule type" value="Genomic_DNA"/>
</dbReference>
<evidence type="ECO:0000313" key="8">
    <source>
        <dbReference type="Proteomes" id="UP001315967"/>
    </source>
</evidence>
<dbReference type="InterPro" id="IPR006073">
    <property type="entry name" value="GTP-bd"/>
</dbReference>
<dbReference type="PANTHER" id="PTHR42714:SF6">
    <property type="entry name" value="TRANSLATION INITIATION FACTOR IF-2"/>
    <property type="match status" value="1"/>
</dbReference>
<evidence type="ECO:0000256" key="4">
    <source>
        <dbReference type="ARBA" id="ARBA00023136"/>
    </source>
</evidence>
<dbReference type="Proteomes" id="UP001315967">
    <property type="component" value="Chromosome"/>
</dbReference>
<dbReference type="CDD" id="cd00882">
    <property type="entry name" value="Ras_like_GTPase"/>
    <property type="match status" value="1"/>
</dbReference>
<dbReference type="Pfam" id="PF01926">
    <property type="entry name" value="MMR_HSR1"/>
    <property type="match status" value="1"/>
</dbReference>
<reference evidence="7 8" key="1">
    <citation type="submission" date="2022-08" db="EMBL/GenBank/DDBJ databases">
        <title>Aerococcaceae sp. nov isolated from spoiled eye mask.</title>
        <authorList>
            <person name="Zhou G."/>
            <person name="Xie X.-B."/>
            <person name="Shi Q.-S."/>
            <person name="Wang Y.-S."/>
            <person name="Wen X."/>
            <person name="Peng H."/>
            <person name="Yang X.-J."/>
            <person name="Tao H.-B."/>
            <person name="Huang X.-M."/>
        </authorList>
    </citation>
    <scope>NUCLEOTIDE SEQUENCE [LARGE SCALE GENOMIC DNA]</scope>
    <source>
        <strain evidence="8">DM20194951</strain>
    </source>
</reference>
<dbReference type="PANTHER" id="PTHR42714">
    <property type="entry name" value="TRNA MODIFICATION GTPASE GTPBP3"/>
    <property type="match status" value="1"/>
</dbReference>
<comment type="subcellular location">
    <subcellularLocation>
        <location evidence="1">Membrane</location>
        <topology evidence="1">Multi-pass membrane protein</topology>
    </subcellularLocation>
</comment>
<gene>
    <name evidence="7" type="ORF">NRE15_08505</name>
</gene>
<feature type="transmembrane region" description="Helical" evidence="5">
    <location>
        <begin position="314"/>
        <end position="339"/>
    </location>
</feature>
<keyword evidence="8" id="KW-1185">Reference proteome</keyword>
<dbReference type="RefSeq" id="WP_313792462.1">
    <property type="nucleotide sequence ID" value="NZ_CP102453.1"/>
</dbReference>
<dbReference type="InterPro" id="IPR021147">
    <property type="entry name" value="DUF697"/>
</dbReference>
<accession>A0ABY5P3C9</accession>
<evidence type="ECO:0000256" key="1">
    <source>
        <dbReference type="ARBA" id="ARBA00004141"/>
    </source>
</evidence>
<feature type="domain" description="G" evidence="6">
    <location>
        <begin position="36"/>
        <end position="155"/>
    </location>
</feature>
<proteinExistence type="predicted"/>
<evidence type="ECO:0000256" key="3">
    <source>
        <dbReference type="ARBA" id="ARBA00022989"/>
    </source>
</evidence>
<organism evidence="7 8">
    <name type="scientific">Fundicoccus culcitae</name>
    <dbReference type="NCBI Taxonomy" id="2969821"/>
    <lineage>
        <taxon>Bacteria</taxon>
        <taxon>Bacillati</taxon>
        <taxon>Bacillota</taxon>
        <taxon>Bacilli</taxon>
        <taxon>Lactobacillales</taxon>
        <taxon>Aerococcaceae</taxon>
        <taxon>Fundicoccus</taxon>
    </lineage>
</organism>
<evidence type="ECO:0000313" key="7">
    <source>
        <dbReference type="EMBL" id="UUX32958.1"/>
    </source>
</evidence>
<dbReference type="Pfam" id="PF05128">
    <property type="entry name" value="DUF697"/>
    <property type="match status" value="1"/>
</dbReference>